<dbReference type="InterPro" id="IPR004031">
    <property type="entry name" value="PMP22/EMP/MP20/Claudin"/>
</dbReference>
<dbReference type="GO" id="GO:0005886">
    <property type="term" value="C:plasma membrane"/>
    <property type="evidence" value="ECO:0007669"/>
    <property type="project" value="TreeGrafter"/>
</dbReference>
<evidence type="ECO:0000256" key="4">
    <source>
        <dbReference type="ARBA" id="ARBA00023136"/>
    </source>
</evidence>
<proteinExistence type="predicted"/>
<dbReference type="PANTHER" id="PTHR10671:SF108">
    <property type="entry name" value="CLAUDIN FAMILY PROTEIN-RELATED"/>
    <property type="match status" value="1"/>
</dbReference>
<sequence length="217" mass="24423">MVRCFHAVVLVCSIATFATLAISTGSTNWKEDLDIYKNMHKYIGLWRACINVKGDSVSELPPYQECDRDFLRPRLQEPPGWFNAVRVLMLMSCIGSGFGIFLVVTAIVTDKAKKTGSRMWICGLLVLLSGVLAIAALAIFSQHFEWSVEYAHTAGRYYATHWHKQPDHSMVDGVFFKIEIWLRWSFAVGWAGAAMSVFTFITAVLSDLTRGVTILKY</sequence>
<evidence type="ECO:0000256" key="3">
    <source>
        <dbReference type="ARBA" id="ARBA00022989"/>
    </source>
</evidence>
<keyword evidence="2 5" id="KW-0812">Transmembrane</keyword>
<organism evidence="7 8">
    <name type="scientific">Clytia hemisphaerica</name>
    <dbReference type="NCBI Taxonomy" id="252671"/>
    <lineage>
        <taxon>Eukaryota</taxon>
        <taxon>Metazoa</taxon>
        <taxon>Cnidaria</taxon>
        <taxon>Hydrozoa</taxon>
        <taxon>Hydroidolina</taxon>
        <taxon>Leptothecata</taxon>
        <taxon>Obeliida</taxon>
        <taxon>Clytiidae</taxon>
        <taxon>Clytia</taxon>
    </lineage>
</organism>
<reference evidence="7" key="1">
    <citation type="submission" date="2021-01" db="UniProtKB">
        <authorList>
            <consortium name="EnsemblMetazoa"/>
        </authorList>
    </citation>
    <scope>IDENTIFICATION</scope>
</reference>
<dbReference type="Pfam" id="PF00822">
    <property type="entry name" value="PMP22_Claudin"/>
    <property type="match status" value="1"/>
</dbReference>
<accession>A0A7M5VB08</accession>
<feature type="transmembrane region" description="Helical" evidence="5">
    <location>
        <begin position="120"/>
        <end position="140"/>
    </location>
</feature>
<dbReference type="OrthoDB" id="6137544at2759"/>
<feature type="transmembrane region" description="Helical" evidence="5">
    <location>
        <begin position="184"/>
        <end position="206"/>
    </location>
</feature>
<comment type="subcellular location">
    <subcellularLocation>
        <location evidence="1">Membrane</location>
        <topology evidence="1">Multi-pass membrane protein</topology>
    </subcellularLocation>
</comment>
<evidence type="ECO:0000256" key="5">
    <source>
        <dbReference type="SAM" id="Phobius"/>
    </source>
</evidence>
<protein>
    <recommendedName>
        <fullName evidence="9">Claudin</fullName>
    </recommendedName>
</protein>
<evidence type="ECO:0000256" key="2">
    <source>
        <dbReference type="ARBA" id="ARBA00022692"/>
    </source>
</evidence>
<evidence type="ECO:0008006" key="9">
    <source>
        <dbReference type="Google" id="ProtNLM"/>
    </source>
</evidence>
<keyword evidence="4 5" id="KW-0472">Membrane</keyword>
<evidence type="ECO:0000313" key="7">
    <source>
        <dbReference type="EnsemblMetazoa" id="CLYHEMP009316.1"/>
    </source>
</evidence>
<dbReference type="AlphaFoldDB" id="A0A7M5VB08"/>
<dbReference type="GeneID" id="136812790"/>
<evidence type="ECO:0000313" key="8">
    <source>
        <dbReference type="Proteomes" id="UP000594262"/>
    </source>
</evidence>
<dbReference type="Proteomes" id="UP000594262">
    <property type="component" value="Unplaced"/>
</dbReference>
<dbReference type="PANTHER" id="PTHR10671">
    <property type="entry name" value="EPITHELIAL MEMBRANE PROTEIN-RELATED"/>
    <property type="match status" value="1"/>
</dbReference>
<dbReference type="Gene3D" id="1.20.140.150">
    <property type="match status" value="1"/>
</dbReference>
<evidence type="ECO:0000256" key="1">
    <source>
        <dbReference type="ARBA" id="ARBA00004141"/>
    </source>
</evidence>
<keyword evidence="3 5" id="KW-1133">Transmembrane helix</keyword>
<evidence type="ECO:0000256" key="6">
    <source>
        <dbReference type="SAM" id="SignalP"/>
    </source>
</evidence>
<dbReference type="EnsemblMetazoa" id="CLYHEMT009316.1">
    <property type="protein sequence ID" value="CLYHEMP009316.1"/>
    <property type="gene ID" value="CLYHEMG009316"/>
</dbReference>
<feature type="chain" id="PRO_5029768265" description="Claudin" evidence="6">
    <location>
        <begin position="22"/>
        <end position="217"/>
    </location>
</feature>
<name>A0A7M5VB08_9CNID</name>
<keyword evidence="6" id="KW-0732">Signal</keyword>
<dbReference type="InterPro" id="IPR050579">
    <property type="entry name" value="PMP-22/EMP/MP20-like"/>
</dbReference>
<dbReference type="RefSeq" id="XP_066925415.1">
    <property type="nucleotide sequence ID" value="XM_067069314.1"/>
</dbReference>
<feature type="signal peptide" evidence="6">
    <location>
        <begin position="1"/>
        <end position="21"/>
    </location>
</feature>
<feature type="transmembrane region" description="Helical" evidence="5">
    <location>
        <begin position="87"/>
        <end position="108"/>
    </location>
</feature>
<keyword evidence="8" id="KW-1185">Reference proteome</keyword>